<dbReference type="Proteomes" id="UP001239462">
    <property type="component" value="Unassembled WGS sequence"/>
</dbReference>
<evidence type="ECO:0000313" key="8">
    <source>
        <dbReference type="EMBL" id="MDM4019158.1"/>
    </source>
</evidence>
<keyword evidence="5" id="KW-0472">Membrane</keyword>
<keyword evidence="5" id="KW-1133">Transmembrane helix</keyword>
<evidence type="ECO:0000256" key="4">
    <source>
        <dbReference type="ARBA" id="ARBA00022837"/>
    </source>
</evidence>
<comment type="caution">
    <text evidence="8">The sequence shown here is derived from an EMBL/GenBank/DDBJ whole genome shotgun (WGS) entry which is preliminary data.</text>
</comment>
<dbReference type="Gene3D" id="3.30.1120.10">
    <property type="match status" value="1"/>
</dbReference>
<dbReference type="InterPro" id="IPR050738">
    <property type="entry name" value="Sulfatase"/>
</dbReference>
<proteinExistence type="inferred from homology"/>
<dbReference type="InterPro" id="IPR000917">
    <property type="entry name" value="Sulfatase_N"/>
</dbReference>
<keyword evidence="2" id="KW-0479">Metal-binding</keyword>
<dbReference type="Pfam" id="PF00884">
    <property type="entry name" value="Sulfatase"/>
    <property type="match status" value="1"/>
</dbReference>
<dbReference type="SUPFAM" id="SSF52266">
    <property type="entry name" value="SGNH hydrolase"/>
    <property type="match status" value="1"/>
</dbReference>
<gene>
    <name evidence="8" type="ORF">QTN89_27130</name>
</gene>
<organism evidence="8 9">
    <name type="scientific">Roseiconus lacunae</name>
    <dbReference type="NCBI Taxonomy" id="2605694"/>
    <lineage>
        <taxon>Bacteria</taxon>
        <taxon>Pseudomonadati</taxon>
        <taxon>Planctomycetota</taxon>
        <taxon>Planctomycetia</taxon>
        <taxon>Pirellulales</taxon>
        <taxon>Pirellulaceae</taxon>
        <taxon>Roseiconus</taxon>
    </lineage>
</organism>
<dbReference type="SUPFAM" id="SSF53649">
    <property type="entry name" value="Alkaline phosphatase-like"/>
    <property type="match status" value="1"/>
</dbReference>
<dbReference type="InterPro" id="IPR024607">
    <property type="entry name" value="Sulfatase_CS"/>
</dbReference>
<evidence type="ECO:0000256" key="2">
    <source>
        <dbReference type="ARBA" id="ARBA00022723"/>
    </source>
</evidence>
<evidence type="ECO:0000256" key="3">
    <source>
        <dbReference type="ARBA" id="ARBA00022801"/>
    </source>
</evidence>
<sequence>MTFNFIRRVAATTNDQPSSRLQKTSEQKCRRVVFPAIIIAVTLMVQTSVLPRTYASDRPNVLIVLTDDQGWGDVGVHGNSIIETPAIDQLANQSARMEHFYVSPVCAPTRAALLTGRYPERSGVIGVTGRREVMRSEETTMAERFKAAGYVTGCFGKWHNGAQMPLHPNGQGFDEFFGFCGGHFNLYDDPVLERNGKPVSTQGYITDLLTDQAIEFVKANHKQPFFCYVPFNAPHGPFQVDRKLFDKYNDGSISEKTAAVYAMVENIDTNLARLLTTLDEHELSENTIVIFLTDNGPNGKRFNGGMRGAKGSVHEGGCRVPCFIRWPAKVSPKSIDQIAAHIDLLPTLADWCELPADKATLDGRSLTTLIESGNDPALAGRHLITLRTGPRFKTSNQWPGRFAVRNLRYRLVSEKPGMVELYDMGKDPGQKQNVADKHPDLADRLKQVALDYYSEIQPSVEPNRPVPISGARPTMIPSVDAKLTGNPGFADEIEWAHSWIDRWFDRDDLVTFSLDVRQAGRYSIQVHYATAAKNAEVIAKIANSELRGNLKRVANKSVIRPDLDSKATPRRMLDFSVQTIGVCELESGMTELQLSLAESVDRMVELGGVTLTRCEIPEPKQFHLFLLAGQSNMAGRGKVIPTDRYPDDRILMLDQQNRWVPAVDPLHFDKSVAGVGLGREFARVYAAAHPDVTVGLIPCAAGGSPIKSWVPGGYHDQTKSHPYDDAMIRVQIAQQDGVVKGILWHQGESDSKSGAAELYRDRLREVFARFRKQVGTETPILIGGLATANKEKWNDARKQVDQAHRELANELEHAAFVESSGLTLKSDNTHFDRESLLEFGRRYAEALPK</sequence>
<dbReference type="CDD" id="cd16146">
    <property type="entry name" value="ARS_like"/>
    <property type="match status" value="1"/>
</dbReference>
<evidence type="ECO:0000313" key="9">
    <source>
        <dbReference type="Proteomes" id="UP001239462"/>
    </source>
</evidence>
<dbReference type="PANTHER" id="PTHR42693">
    <property type="entry name" value="ARYLSULFATASE FAMILY MEMBER"/>
    <property type="match status" value="1"/>
</dbReference>
<dbReference type="RefSeq" id="WP_289167215.1">
    <property type="nucleotide sequence ID" value="NZ_JASZZN010000032.1"/>
</dbReference>
<feature type="domain" description="Sulfatase N-terminal" evidence="6">
    <location>
        <begin position="59"/>
        <end position="352"/>
    </location>
</feature>
<dbReference type="PANTHER" id="PTHR42693:SF53">
    <property type="entry name" value="ENDO-4-O-SULFATASE"/>
    <property type="match status" value="1"/>
</dbReference>
<dbReference type="InterPro" id="IPR017850">
    <property type="entry name" value="Alkaline_phosphatase_core_sf"/>
</dbReference>
<evidence type="ECO:0000259" key="6">
    <source>
        <dbReference type="Pfam" id="PF00884"/>
    </source>
</evidence>
<keyword evidence="3" id="KW-0378">Hydrolase</keyword>
<name>A0ABT7PRM8_9BACT</name>
<feature type="transmembrane region" description="Helical" evidence="5">
    <location>
        <begin position="32"/>
        <end position="50"/>
    </location>
</feature>
<feature type="domain" description="Sialate O-acetylesterase" evidence="7">
    <location>
        <begin position="622"/>
        <end position="847"/>
    </location>
</feature>
<keyword evidence="5" id="KW-0812">Transmembrane</keyword>
<dbReference type="Pfam" id="PF03629">
    <property type="entry name" value="SASA"/>
    <property type="match status" value="1"/>
</dbReference>
<reference evidence="8 9" key="1">
    <citation type="submission" date="2023-06" db="EMBL/GenBank/DDBJ databases">
        <title>Roseiconus lacunae JC819 isolated from Gulf of Mannar region, Tamil Nadu.</title>
        <authorList>
            <person name="Pk S."/>
            <person name="Ch S."/>
            <person name="Ch V.R."/>
        </authorList>
    </citation>
    <scope>NUCLEOTIDE SEQUENCE [LARGE SCALE GENOMIC DNA]</scope>
    <source>
        <strain evidence="8 9">JC819</strain>
    </source>
</reference>
<dbReference type="Gene3D" id="3.40.50.1110">
    <property type="entry name" value="SGNH hydrolase"/>
    <property type="match status" value="1"/>
</dbReference>
<evidence type="ECO:0000256" key="5">
    <source>
        <dbReference type="SAM" id="Phobius"/>
    </source>
</evidence>
<dbReference type="InterPro" id="IPR036514">
    <property type="entry name" value="SGNH_hydro_sf"/>
</dbReference>
<accession>A0ABT7PRM8</accession>
<protein>
    <submittedName>
        <fullName evidence="8">Sulfatase-like hydrolase/transferase</fullName>
    </submittedName>
</protein>
<keyword evidence="9" id="KW-1185">Reference proteome</keyword>
<comment type="similarity">
    <text evidence="1">Belongs to the sulfatase family.</text>
</comment>
<dbReference type="EMBL" id="JASZZN010000032">
    <property type="protein sequence ID" value="MDM4019158.1"/>
    <property type="molecule type" value="Genomic_DNA"/>
</dbReference>
<keyword evidence="4" id="KW-0106">Calcium</keyword>
<dbReference type="PROSITE" id="PS00523">
    <property type="entry name" value="SULFATASE_1"/>
    <property type="match status" value="1"/>
</dbReference>
<dbReference type="InterPro" id="IPR005181">
    <property type="entry name" value="SASA"/>
</dbReference>
<dbReference type="Gene3D" id="3.40.720.10">
    <property type="entry name" value="Alkaline Phosphatase, subunit A"/>
    <property type="match status" value="1"/>
</dbReference>
<evidence type="ECO:0000256" key="1">
    <source>
        <dbReference type="ARBA" id="ARBA00008779"/>
    </source>
</evidence>
<evidence type="ECO:0000259" key="7">
    <source>
        <dbReference type="Pfam" id="PF03629"/>
    </source>
</evidence>